<dbReference type="InterPro" id="IPR013321">
    <property type="entry name" value="Arc_rbn_hlx_hlx"/>
</dbReference>
<dbReference type="GO" id="GO:0006355">
    <property type="term" value="P:regulation of DNA-templated transcription"/>
    <property type="evidence" value="ECO:0007669"/>
    <property type="project" value="InterPro"/>
</dbReference>
<comment type="function">
    <text evidence="4 5">Negative regulator of replication initiation, which contributes to regulation of DNA replication and ensures that replication initiation occurs exactly once per chromosome per cell cycle. Binds to pairs of hemimethylated GATC sequences in the oriC region, thus preventing assembly of replication proteins and re-initiation at newly replicated origins. Repression is relieved when the region becomes fully methylated.</text>
</comment>
<dbReference type="InterPro" id="IPR005621">
    <property type="entry name" value="SeqA"/>
</dbReference>
<protein>
    <recommendedName>
        <fullName evidence="4 5">Negative modulator of initiation of replication</fullName>
    </recommendedName>
</protein>
<dbReference type="NCBIfam" id="NF008389">
    <property type="entry name" value="PRK11187.1"/>
    <property type="match status" value="1"/>
</dbReference>
<organism evidence="8 9">
    <name type="scientific">Shewanella zhuhaiensis</name>
    <dbReference type="NCBI Taxonomy" id="2919576"/>
    <lineage>
        <taxon>Bacteria</taxon>
        <taxon>Pseudomonadati</taxon>
        <taxon>Pseudomonadota</taxon>
        <taxon>Gammaproteobacteria</taxon>
        <taxon>Alteromonadales</taxon>
        <taxon>Shewanellaceae</taxon>
        <taxon>Shewanella</taxon>
    </lineage>
</organism>
<comment type="subunit">
    <text evidence="4">Homodimer. Polymerizes to form helical filaments.</text>
</comment>
<evidence type="ECO:0000259" key="7">
    <source>
        <dbReference type="Pfam" id="PF17206"/>
    </source>
</evidence>
<dbReference type="GO" id="GO:0032297">
    <property type="term" value="P:negative regulation of DNA-templated DNA replication initiation"/>
    <property type="evidence" value="ECO:0007669"/>
    <property type="project" value="UniProtKB-UniRule"/>
</dbReference>
<name>A0AAJ1BGV6_9GAMM</name>
<accession>A0AAJ1BGV6</accession>
<comment type="caution">
    <text evidence="4">Lacks conserved residue(s) required for the propagation of feature annotation.</text>
</comment>
<dbReference type="HAMAP" id="MF_00908">
    <property type="entry name" value="SeqA"/>
    <property type="match status" value="1"/>
</dbReference>
<dbReference type="SUPFAM" id="SSF82808">
    <property type="entry name" value="Replication modulator SeqA, C-terminal DNA-binding domain"/>
    <property type="match status" value="1"/>
</dbReference>
<sequence>MKYIEVDEELYRYIAGKTERIGESASDILRRLLGLSVAEITEAAPVDISEPSMETPPVETAAIKAAEAPSSAAQVAAAVIEAKAEQSADIDFANLLSETSLDAQKGAVGRFLYALECLHAAAPGRFEQVLQIQGRDRLYFATSKDALLKASKSANPKEIGCSGFWVTTNNNTAKKRTILEEALLQLGCDPVRAKSLGELALA</sequence>
<gene>
    <name evidence="4 8" type="primary">seqA</name>
    <name evidence="8" type="ORF">MJ923_09360</name>
</gene>
<keyword evidence="1 4" id="KW-0963">Cytoplasm</keyword>
<comment type="caution">
    <text evidence="8">The sequence shown here is derived from an EMBL/GenBank/DDBJ whole genome shotgun (WGS) entry which is preliminary data.</text>
</comment>
<dbReference type="RefSeq" id="WP_240590893.1">
    <property type="nucleotide sequence ID" value="NZ_JAKUDL010000002.1"/>
</dbReference>
<dbReference type="AlphaFoldDB" id="A0AAJ1BGV6"/>
<dbReference type="Gene3D" id="1.20.1380.10">
    <property type="entry name" value="Replication modulator SeqA, C-terminal DNA-binding domain"/>
    <property type="match status" value="1"/>
</dbReference>
<evidence type="ECO:0000313" key="9">
    <source>
        <dbReference type="Proteomes" id="UP001297581"/>
    </source>
</evidence>
<dbReference type="PIRSF" id="PIRSF019401">
    <property type="entry name" value="SeqA"/>
    <property type="match status" value="1"/>
</dbReference>
<evidence type="ECO:0000256" key="2">
    <source>
        <dbReference type="ARBA" id="ARBA00022880"/>
    </source>
</evidence>
<feature type="region of interest" description="Interaction with DNA" evidence="4">
    <location>
        <begin position="107"/>
        <end position="108"/>
    </location>
</feature>
<dbReference type="Proteomes" id="UP001297581">
    <property type="component" value="Unassembled WGS sequence"/>
</dbReference>
<dbReference type="Pfam" id="PF03925">
    <property type="entry name" value="SeqA"/>
    <property type="match status" value="1"/>
</dbReference>
<dbReference type="Pfam" id="PF17206">
    <property type="entry name" value="SeqA_N"/>
    <property type="match status" value="1"/>
</dbReference>
<keyword evidence="2 4" id="KW-0236">DNA replication inhibitor</keyword>
<evidence type="ECO:0000256" key="1">
    <source>
        <dbReference type="ARBA" id="ARBA00022490"/>
    </source>
</evidence>
<dbReference type="GO" id="GO:0005737">
    <property type="term" value="C:cytoplasm"/>
    <property type="evidence" value="ECO:0007669"/>
    <property type="project" value="UniProtKB-SubCell"/>
</dbReference>
<dbReference type="SUPFAM" id="SSF47598">
    <property type="entry name" value="Ribbon-helix-helix"/>
    <property type="match status" value="1"/>
</dbReference>
<dbReference type="InterPro" id="IPR036835">
    <property type="entry name" value="SeqA_DNA-bd_C_sf"/>
</dbReference>
<evidence type="ECO:0000313" key="8">
    <source>
        <dbReference type="EMBL" id="MCH4294507.1"/>
    </source>
</evidence>
<evidence type="ECO:0000259" key="6">
    <source>
        <dbReference type="Pfam" id="PF03925"/>
    </source>
</evidence>
<evidence type="ECO:0000256" key="4">
    <source>
        <dbReference type="HAMAP-Rule" id="MF_00908"/>
    </source>
</evidence>
<keyword evidence="3 4" id="KW-0238">DNA-binding</keyword>
<evidence type="ECO:0000256" key="3">
    <source>
        <dbReference type="ARBA" id="ARBA00023125"/>
    </source>
</evidence>
<dbReference type="GO" id="GO:0003677">
    <property type="term" value="F:DNA binding"/>
    <property type="evidence" value="ECO:0007669"/>
    <property type="project" value="UniProtKB-UniRule"/>
</dbReference>
<dbReference type="Gene3D" id="1.10.1220.10">
    <property type="entry name" value="Met repressor-like"/>
    <property type="match status" value="1"/>
</dbReference>
<reference evidence="8 9" key="1">
    <citation type="submission" date="2022-02" db="EMBL/GenBank/DDBJ databases">
        <title>The genome sequence of Shewanella sp. 3B26.</title>
        <authorList>
            <person name="Du J."/>
        </authorList>
    </citation>
    <scope>NUCLEOTIDE SEQUENCE [LARGE SCALE GENOMIC DNA]</scope>
    <source>
        <strain evidence="8 9">3B26</strain>
    </source>
</reference>
<dbReference type="InterPro" id="IPR010985">
    <property type="entry name" value="Ribbon_hlx_hlx"/>
</dbReference>
<dbReference type="InterPro" id="IPR033761">
    <property type="entry name" value="SeqA_N"/>
</dbReference>
<comment type="similarity">
    <text evidence="4 5">Belongs to the SeqA family.</text>
</comment>
<evidence type="ECO:0000256" key="5">
    <source>
        <dbReference type="PIRNR" id="PIRNR019401"/>
    </source>
</evidence>
<comment type="subcellular location">
    <subcellularLocation>
        <location evidence="4 5">Cytoplasm</location>
    </subcellularLocation>
</comment>
<keyword evidence="9" id="KW-1185">Reference proteome</keyword>
<feature type="domain" description="Replication modulator SeqA C-terminal DNA-binding" evidence="6">
    <location>
        <begin position="91"/>
        <end position="194"/>
    </location>
</feature>
<dbReference type="EMBL" id="JAKUDL010000002">
    <property type="protein sequence ID" value="MCH4294507.1"/>
    <property type="molecule type" value="Genomic_DNA"/>
</dbReference>
<feature type="domain" description="Negative modulator of initiation of replication SeqA N-terminal" evidence="7">
    <location>
        <begin position="1"/>
        <end position="36"/>
    </location>
</feature>
<dbReference type="InterPro" id="IPR026577">
    <property type="entry name" value="SeqA_DNA-bd_C"/>
</dbReference>
<proteinExistence type="inferred from homology"/>